<dbReference type="GO" id="GO:1990931">
    <property type="term" value="F:mRNA N6-methyladenosine dioxygenase activity"/>
    <property type="evidence" value="ECO:0007669"/>
    <property type="project" value="UniProtKB-EC"/>
</dbReference>
<evidence type="ECO:0000256" key="26">
    <source>
        <dbReference type="SAM" id="MobiDB-lite"/>
    </source>
</evidence>
<evidence type="ECO:0000256" key="6">
    <source>
        <dbReference type="ARBA" id="ARBA00013477"/>
    </source>
</evidence>
<evidence type="ECO:0000256" key="7">
    <source>
        <dbReference type="ARBA" id="ARBA00022490"/>
    </source>
</evidence>
<dbReference type="GO" id="GO:0040014">
    <property type="term" value="P:regulation of multicellular organism growth"/>
    <property type="evidence" value="ECO:0007669"/>
    <property type="project" value="InterPro"/>
</dbReference>
<evidence type="ECO:0000256" key="17">
    <source>
        <dbReference type="ARBA" id="ARBA00031046"/>
    </source>
</evidence>
<evidence type="ECO:0000256" key="23">
    <source>
        <dbReference type="ARBA" id="ARBA00048582"/>
    </source>
</evidence>
<evidence type="ECO:0000313" key="29">
    <source>
        <dbReference type="RefSeq" id="XP_025063326.1"/>
    </source>
</evidence>
<dbReference type="InterPro" id="IPR024366">
    <property type="entry name" value="FTO_C"/>
</dbReference>
<dbReference type="GO" id="GO:0008198">
    <property type="term" value="F:ferrous iron binding"/>
    <property type="evidence" value="ECO:0007669"/>
    <property type="project" value="TreeGrafter"/>
</dbReference>
<dbReference type="Proteomes" id="UP000189705">
    <property type="component" value="Unplaced"/>
</dbReference>
<evidence type="ECO:0000256" key="15">
    <source>
        <dbReference type="ARBA" id="ARBA00030546"/>
    </source>
</evidence>
<keyword evidence="12" id="KW-0408">Iron</keyword>
<reference evidence="29" key="1">
    <citation type="submission" date="2025-08" db="UniProtKB">
        <authorList>
            <consortium name="RefSeq"/>
        </authorList>
    </citation>
    <scope>IDENTIFICATION</scope>
</reference>
<comment type="catalytic activity">
    <reaction evidence="21">
        <text>an N(1)-methyladenosine in tRNA + 2-oxoglutarate + O2 = an adenosine in tRNA + formaldehyde + succinate + CO2</text>
        <dbReference type="Rhea" id="RHEA:54576"/>
        <dbReference type="Rhea" id="RHEA-COMP:10242"/>
        <dbReference type="Rhea" id="RHEA-COMP:12312"/>
        <dbReference type="ChEBI" id="CHEBI:15379"/>
        <dbReference type="ChEBI" id="CHEBI:16526"/>
        <dbReference type="ChEBI" id="CHEBI:16810"/>
        <dbReference type="ChEBI" id="CHEBI:16842"/>
        <dbReference type="ChEBI" id="CHEBI:30031"/>
        <dbReference type="ChEBI" id="CHEBI:74411"/>
        <dbReference type="ChEBI" id="CHEBI:74491"/>
    </reaction>
</comment>
<evidence type="ECO:0000256" key="22">
    <source>
        <dbReference type="ARBA" id="ARBA00048158"/>
    </source>
</evidence>
<comment type="catalytic activity">
    <reaction evidence="25">
        <text>a 5'-end (N(7)-methyl 5'-triphosphoguanosine)-(N(6),2'-O-dimethyladenosine) in mRNA + 2-oxoglutarate + O2 = a 5'-end (N(7)-methyl 5'-triphosphoguanosine)-(2'-O-methyladenosine) in mRNA + formaldehyde + succinate + CO2</text>
        <dbReference type="Rhea" id="RHEA:57896"/>
        <dbReference type="Rhea" id="RHEA-COMP:11518"/>
        <dbReference type="Rhea" id="RHEA-COMP:11519"/>
        <dbReference type="ChEBI" id="CHEBI:15379"/>
        <dbReference type="ChEBI" id="CHEBI:16526"/>
        <dbReference type="ChEBI" id="CHEBI:16810"/>
        <dbReference type="ChEBI" id="CHEBI:16842"/>
        <dbReference type="ChEBI" id="CHEBI:30031"/>
        <dbReference type="ChEBI" id="CHEBI:85958"/>
        <dbReference type="ChEBI" id="CHEBI:85959"/>
    </reaction>
</comment>
<protein>
    <recommendedName>
        <fullName evidence="6">Alpha-ketoglutarate-dependent dioxygenase FTO</fullName>
        <ecNumber evidence="5">1.14.11.53</ecNumber>
    </recommendedName>
    <alternativeName>
        <fullName evidence="17">Fat mass and obesity-associated protein</fullName>
    </alternativeName>
    <alternativeName>
        <fullName evidence="14">U6 small nuclear RNA (2'-O-methyladenosine-N(6)-)-demethylase FTO</fullName>
    </alternativeName>
    <alternativeName>
        <fullName evidence="15">U6 small nuclear RNA N(6)-methyladenosine-demethylase FTO</fullName>
    </alternativeName>
    <alternativeName>
        <fullName evidence="18">mRNA (2'-O-methyladenosine-N(6)-)-demethylase FTO</fullName>
    </alternativeName>
    <alternativeName>
        <fullName evidence="19">mRNA N(6)-methyladenosine demethylase FTO</fullName>
    </alternativeName>
    <alternativeName>
        <fullName evidence="16">tRNA N1-methyl adenine demethylase FTO</fullName>
    </alternativeName>
</protein>
<dbReference type="FunFam" id="2.60.120.590:FF:000001">
    <property type="entry name" value="FTO, alpha-ketoglutarate dependent dioxygenase"/>
    <property type="match status" value="1"/>
</dbReference>
<organism evidence="28 29">
    <name type="scientific">Alligator sinensis</name>
    <name type="common">Chinese alligator</name>
    <dbReference type="NCBI Taxonomy" id="38654"/>
    <lineage>
        <taxon>Eukaryota</taxon>
        <taxon>Metazoa</taxon>
        <taxon>Chordata</taxon>
        <taxon>Craniata</taxon>
        <taxon>Vertebrata</taxon>
        <taxon>Euteleostomi</taxon>
        <taxon>Archelosauria</taxon>
        <taxon>Archosauria</taxon>
        <taxon>Crocodylia</taxon>
        <taxon>Alligatoridae</taxon>
        <taxon>Alligatorinae</taxon>
        <taxon>Alligator</taxon>
    </lineage>
</organism>
<dbReference type="PANTHER" id="PTHR31291">
    <property type="entry name" value="ALPHA-KETOGLUTARATE-DEPENDENT DIOXYGENASE FTO"/>
    <property type="match status" value="1"/>
</dbReference>
<name>A0A3Q0GU77_ALLSI</name>
<keyword evidence="10" id="KW-0007">Acetylation</keyword>
<keyword evidence="11" id="KW-0560">Oxidoreductase</keyword>
<evidence type="ECO:0000256" key="5">
    <source>
        <dbReference type="ARBA" id="ARBA00012931"/>
    </source>
</evidence>
<evidence type="ECO:0000256" key="9">
    <source>
        <dbReference type="ARBA" id="ARBA00022964"/>
    </source>
</evidence>
<evidence type="ECO:0000256" key="4">
    <source>
        <dbReference type="ARBA" id="ARBA00006264"/>
    </source>
</evidence>
<comment type="catalytic activity">
    <reaction evidence="24">
        <text>N(6)-methyladenosine in U6 snRNA + 2-oxoglutarate + O2 = adenosine in U6 snRNA + formaldehyde + succinate + CO2</text>
        <dbReference type="Rhea" id="RHEA:57900"/>
        <dbReference type="Rhea" id="RHEA-COMP:13573"/>
        <dbReference type="Rhea" id="RHEA-COMP:13574"/>
        <dbReference type="ChEBI" id="CHEBI:15379"/>
        <dbReference type="ChEBI" id="CHEBI:16526"/>
        <dbReference type="ChEBI" id="CHEBI:16810"/>
        <dbReference type="ChEBI" id="CHEBI:16842"/>
        <dbReference type="ChEBI" id="CHEBI:30031"/>
        <dbReference type="ChEBI" id="CHEBI:74411"/>
        <dbReference type="ChEBI" id="CHEBI:74449"/>
    </reaction>
</comment>
<evidence type="ECO:0000256" key="16">
    <source>
        <dbReference type="ARBA" id="ARBA00030557"/>
    </source>
</evidence>
<evidence type="ECO:0000256" key="8">
    <source>
        <dbReference type="ARBA" id="ARBA00022723"/>
    </source>
</evidence>
<dbReference type="PANTHER" id="PTHR31291:SF2">
    <property type="entry name" value="ALPHA-KETOGLUTARATE-DEPENDENT DIOXYGENASE FTO"/>
    <property type="match status" value="1"/>
</dbReference>
<dbReference type="Gene3D" id="2.60.120.590">
    <property type="entry name" value="Alpha-ketoglutarate-dependent dioxygenase AlkB-like"/>
    <property type="match status" value="1"/>
</dbReference>
<evidence type="ECO:0000256" key="19">
    <source>
        <dbReference type="ARBA" id="ARBA00032950"/>
    </source>
</evidence>
<evidence type="ECO:0000256" key="10">
    <source>
        <dbReference type="ARBA" id="ARBA00022990"/>
    </source>
</evidence>
<keyword evidence="28" id="KW-1185">Reference proteome</keyword>
<comment type="catalytic activity">
    <reaction evidence="23">
        <text>a 5'-end (N(7)-methyl 5'-triphosphoguanosine)-(N(6),2'-O-dimethyladenosine) in U6 snRNA + 2-oxoglutarate + O2 = a 5'-end (N(7)-methyl 5'-triphosphoguanosine)-(2'-O-methyladenosine) in U6 snRNA + formaldehyde + succinate + CO2</text>
        <dbReference type="Rhea" id="RHEA:57904"/>
        <dbReference type="Rhea" id="RHEA-COMP:15030"/>
        <dbReference type="Rhea" id="RHEA-COMP:15031"/>
        <dbReference type="ChEBI" id="CHEBI:15379"/>
        <dbReference type="ChEBI" id="CHEBI:16526"/>
        <dbReference type="ChEBI" id="CHEBI:16810"/>
        <dbReference type="ChEBI" id="CHEBI:16842"/>
        <dbReference type="ChEBI" id="CHEBI:30031"/>
        <dbReference type="ChEBI" id="CHEBI:85958"/>
        <dbReference type="ChEBI" id="CHEBI:85959"/>
    </reaction>
</comment>
<sequence length="569" mass="65640">MPGAVVPRPRQGRQGAAEKTTGRQPSPVMVHRAGAARMRDAGCMCGGGSMKRSAGESEQQAKKQKLLEEIGESWLPYLTPRDAEFYQLWKTKYSKLILRTSDTVPKELHQVVQDAFLTLQKHGCLFQDLIRIKGKDCLTPVSRILIGNPGCTYKYLNTRLFTVPWPVEGSKIKYCNPEMFDACKALMKLNDYLYNETVQALKEQSLSETKETKDAAVTNKEQDFSTCVEGERTILEDQSSSYVPRTDCINLKSKTPYNLTLLNYMDPLQMLYLKQEPYFGMGNMAVSWHHDENLVERSTVAVYSYSCKDPVINRNQLQDLRGRDPAVWHVGLKIAWDIKTPGLALPLHPGDCYFMLDDLNMTHQHCVLAGWPPRFSSTHRVAECSRGTLDYIFRQCETALQNLQDDSESVALSLKSLEVTIVKEVEGIHNEVEFEWLRQFWFQGKRYRKCTDWWFEPMAKLEEFWKKMEIMTSLVLSEVGKEECTMEQRNEIVSCFLPFLTERQELRKEWTARLLDHCQPEIQLCLLLKEGLRLKSRQIFAKTSSYLKNILHVGDSTQIKEKLLSRHFI</sequence>
<keyword evidence="13" id="KW-0539">Nucleus</keyword>
<evidence type="ECO:0000256" key="21">
    <source>
        <dbReference type="ARBA" id="ARBA00047457"/>
    </source>
</evidence>
<dbReference type="CTD" id="79068"/>
<evidence type="ECO:0000256" key="18">
    <source>
        <dbReference type="ARBA" id="ARBA00032169"/>
    </source>
</evidence>
<evidence type="ECO:0000256" key="12">
    <source>
        <dbReference type="ARBA" id="ARBA00023004"/>
    </source>
</evidence>
<evidence type="ECO:0000256" key="11">
    <source>
        <dbReference type="ARBA" id="ARBA00023002"/>
    </source>
</evidence>
<keyword evidence="9 29" id="KW-0223">Dioxygenase</keyword>
<evidence type="ECO:0000256" key="25">
    <source>
        <dbReference type="ARBA" id="ARBA00049565"/>
    </source>
</evidence>
<dbReference type="GO" id="GO:0005737">
    <property type="term" value="C:cytoplasm"/>
    <property type="evidence" value="ECO:0007669"/>
    <property type="project" value="UniProtKB-SubCell"/>
</dbReference>
<accession>A0A3Q0GU77</accession>
<dbReference type="EC" id="1.14.11.53" evidence="5"/>
<dbReference type="FunFam" id="1.20.58.1470:FF:000001">
    <property type="entry name" value="FTO, alpha-ketoglutarate dependent dioxygenase"/>
    <property type="match status" value="1"/>
</dbReference>
<keyword evidence="8" id="KW-0479">Metal-binding</keyword>
<comment type="subunit">
    <text evidence="20">Monomer. May also exist as homodimer.</text>
</comment>
<comment type="similarity">
    <text evidence="4">Belongs to the fto family.</text>
</comment>
<dbReference type="GO" id="GO:0042245">
    <property type="term" value="P:RNA repair"/>
    <property type="evidence" value="ECO:0007669"/>
    <property type="project" value="InterPro"/>
</dbReference>
<dbReference type="InParanoid" id="A0A3Q0GU77"/>
<dbReference type="AlphaFoldDB" id="A0A3Q0GU77"/>
<dbReference type="GeneID" id="102372311"/>
<evidence type="ECO:0000256" key="13">
    <source>
        <dbReference type="ARBA" id="ARBA00023242"/>
    </source>
</evidence>
<proteinExistence type="inferred from homology"/>
<dbReference type="RefSeq" id="XP_025063326.1">
    <property type="nucleotide sequence ID" value="XM_025207541.1"/>
</dbReference>
<dbReference type="GO" id="GO:0035516">
    <property type="term" value="F:broad specificity oxidative DNA demethylase activity"/>
    <property type="evidence" value="ECO:0007669"/>
    <property type="project" value="InterPro"/>
</dbReference>
<keyword evidence="7" id="KW-0963">Cytoplasm</keyword>
<dbReference type="Gene3D" id="1.20.58.1470">
    <property type="entry name" value="FTO C-terminal domain"/>
    <property type="match status" value="1"/>
</dbReference>
<dbReference type="InterPro" id="IPR038413">
    <property type="entry name" value="FTO_C_sf"/>
</dbReference>
<evidence type="ECO:0000256" key="3">
    <source>
        <dbReference type="ARBA" id="ARBA00004496"/>
    </source>
</evidence>
<feature type="region of interest" description="Disordered" evidence="26">
    <location>
        <begin position="1"/>
        <end position="28"/>
    </location>
</feature>
<dbReference type="GO" id="GO:0016607">
    <property type="term" value="C:nuclear speck"/>
    <property type="evidence" value="ECO:0007669"/>
    <property type="project" value="UniProtKB-SubCell"/>
</dbReference>
<evidence type="ECO:0000256" key="1">
    <source>
        <dbReference type="ARBA" id="ARBA00001954"/>
    </source>
</evidence>
<comment type="subcellular location">
    <subcellularLocation>
        <location evidence="3">Cytoplasm</location>
    </subcellularLocation>
    <subcellularLocation>
        <location evidence="2">Nucleus speckle</location>
    </subcellularLocation>
</comment>
<dbReference type="GO" id="GO:0006307">
    <property type="term" value="P:DNA alkylation repair"/>
    <property type="evidence" value="ECO:0007669"/>
    <property type="project" value="InterPro"/>
</dbReference>
<comment type="cofactor">
    <cofactor evidence="1">
        <name>Fe(2+)</name>
        <dbReference type="ChEBI" id="CHEBI:29033"/>
    </cofactor>
</comment>
<dbReference type="STRING" id="38654.A0A3Q0GU77"/>
<evidence type="ECO:0000256" key="2">
    <source>
        <dbReference type="ARBA" id="ARBA00004324"/>
    </source>
</evidence>
<comment type="catalytic activity">
    <reaction evidence="22">
        <text>an N(6)-methyladenosine in mRNA + 2-oxoglutarate + O2 = an adenosine in mRNA + formaldehyde + succinate + CO2</text>
        <dbReference type="Rhea" id="RHEA:49520"/>
        <dbReference type="Rhea" id="RHEA-COMP:12414"/>
        <dbReference type="Rhea" id="RHEA-COMP:12417"/>
        <dbReference type="ChEBI" id="CHEBI:15379"/>
        <dbReference type="ChEBI" id="CHEBI:16526"/>
        <dbReference type="ChEBI" id="CHEBI:16810"/>
        <dbReference type="ChEBI" id="CHEBI:16842"/>
        <dbReference type="ChEBI" id="CHEBI:30031"/>
        <dbReference type="ChEBI" id="CHEBI:74411"/>
        <dbReference type="ChEBI" id="CHEBI:74449"/>
        <dbReference type="EC" id="1.14.11.53"/>
    </reaction>
</comment>
<dbReference type="InterPro" id="IPR024367">
    <property type="entry name" value="FTO_cat_dom"/>
</dbReference>
<dbReference type="Pfam" id="PF12934">
    <property type="entry name" value="FTO_CTD"/>
    <property type="match status" value="1"/>
</dbReference>
<feature type="domain" description="Alpha-ketoglutarate-dependent dioxygenase FTO catalytic" evidence="27">
    <location>
        <begin position="82"/>
        <end position="384"/>
    </location>
</feature>
<dbReference type="Pfam" id="PF12933">
    <property type="entry name" value="FTO_NTD"/>
    <property type="match status" value="1"/>
</dbReference>
<evidence type="ECO:0000259" key="27">
    <source>
        <dbReference type="SMART" id="SM01223"/>
    </source>
</evidence>
<evidence type="ECO:0000256" key="14">
    <source>
        <dbReference type="ARBA" id="ARBA00030404"/>
    </source>
</evidence>
<evidence type="ECO:0000256" key="20">
    <source>
        <dbReference type="ARBA" id="ARBA00046452"/>
    </source>
</evidence>
<dbReference type="InterPro" id="IPR037151">
    <property type="entry name" value="AlkB-like_sf"/>
</dbReference>
<dbReference type="InterPro" id="IPR032868">
    <property type="entry name" value="FTO"/>
</dbReference>
<evidence type="ECO:0000256" key="24">
    <source>
        <dbReference type="ARBA" id="ARBA00049056"/>
    </source>
</evidence>
<gene>
    <name evidence="29" type="primary">FTO</name>
</gene>
<dbReference type="SMART" id="SM01223">
    <property type="entry name" value="FTO_NTD"/>
    <property type="match status" value="1"/>
</dbReference>
<evidence type="ECO:0000313" key="28">
    <source>
        <dbReference type="Proteomes" id="UP000189705"/>
    </source>
</evidence>